<comment type="caution">
    <text evidence="5">The sequence shown here is derived from an EMBL/GenBank/DDBJ whole genome shotgun (WGS) entry which is preliminary data.</text>
</comment>
<evidence type="ECO:0000313" key="6">
    <source>
        <dbReference type="Proteomes" id="UP000094741"/>
    </source>
</evidence>
<organism evidence="5 6">
    <name type="scientific">Vibrio genomosp. F10 str. ZF-129</name>
    <dbReference type="NCBI Taxonomy" id="1187848"/>
    <lineage>
        <taxon>Bacteria</taxon>
        <taxon>Pseudomonadati</taxon>
        <taxon>Pseudomonadota</taxon>
        <taxon>Gammaproteobacteria</taxon>
        <taxon>Vibrionales</taxon>
        <taxon>Vibrionaceae</taxon>
        <taxon>Vibrio</taxon>
    </lineage>
</organism>
<evidence type="ECO:0000256" key="4">
    <source>
        <dbReference type="ARBA" id="ARBA00047422"/>
    </source>
</evidence>
<dbReference type="GO" id="GO:0003886">
    <property type="term" value="F:DNA (cytosine-5-)-methyltransferase activity"/>
    <property type="evidence" value="ECO:0007669"/>
    <property type="project" value="UniProtKB-EC"/>
</dbReference>
<evidence type="ECO:0000256" key="1">
    <source>
        <dbReference type="ARBA" id="ARBA00022603"/>
    </source>
</evidence>
<protein>
    <submittedName>
        <fullName evidence="5">Uncharacterized protein</fullName>
    </submittedName>
</protein>
<proteinExistence type="predicted"/>
<dbReference type="AlphaFoldDB" id="A0A1E5BIN5"/>
<dbReference type="InterPro" id="IPR001525">
    <property type="entry name" value="C5_MeTfrase"/>
</dbReference>
<dbReference type="Pfam" id="PF00145">
    <property type="entry name" value="DNA_methylase"/>
    <property type="match status" value="1"/>
</dbReference>
<name>A0A1E5BIN5_9VIBR</name>
<evidence type="ECO:0000256" key="3">
    <source>
        <dbReference type="ARBA" id="ARBA00022747"/>
    </source>
</evidence>
<reference evidence="5 6" key="1">
    <citation type="journal article" date="2012" name="Science">
        <title>Ecological populations of bacteria act as socially cohesive units of antibiotic production and resistance.</title>
        <authorList>
            <person name="Cordero O.X."/>
            <person name="Wildschutte H."/>
            <person name="Kirkup B."/>
            <person name="Proehl S."/>
            <person name="Ngo L."/>
            <person name="Hussain F."/>
            <person name="Le Roux F."/>
            <person name="Mincer T."/>
            <person name="Polz M.F."/>
        </authorList>
    </citation>
    <scope>NUCLEOTIDE SEQUENCE [LARGE SCALE GENOMIC DNA]</scope>
    <source>
        <strain evidence="5 6">ZF-129</strain>
    </source>
</reference>
<accession>A0A1E5BIN5</accession>
<dbReference type="eggNOG" id="ENOG5033S3I">
    <property type="taxonomic scope" value="Bacteria"/>
</dbReference>
<dbReference type="SUPFAM" id="SSF53335">
    <property type="entry name" value="S-adenosyl-L-methionine-dependent methyltransferases"/>
    <property type="match status" value="1"/>
</dbReference>
<dbReference type="GO" id="GO:0032259">
    <property type="term" value="P:methylation"/>
    <property type="evidence" value="ECO:0007669"/>
    <property type="project" value="UniProtKB-KW"/>
</dbReference>
<dbReference type="GO" id="GO:0009307">
    <property type="term" value="P:DNA restriction-modification system"/>
    <property type="evidence" value="ECO:0007669"/>
    <property type="project" value="UniProtKB-KW"/>
</dbReference>
<comment type="catalytic activity">
    <reaction evidence="4">
        <text>a 2'-deoxycytidine in DNA + S-adenosyl-L-methionine = a 5-methyl-2'-deoxycytidine in DNA + S-adenosyl-L-homocysteine + H(+)</text>
        <dbReference type="Rhea" id="RHEA:13681"/>
        <dbReference type="Rhea" id="RHEA-COMP:11369"/>
        <dbReference type="Rhea" id="RHEA-COMP:11370"/>
        <dbReference type="ChEBI" id="CHEBI:15378"/>
        <dbReference type="ChEBI" id="CHEBI:57856"/>
        <dbReference type="ChEBI" id="CHEBI:59789"/>
        <dbReference type="ChEBI" id="CHEBI:85452"/>
        <dbReference type="ChEBI" id="CHEBI:85454"/>
        <dbReference type="EC" id="2.1.1.37"/>
    </reaction>
</comment>
<dbReference type="STRING" id="1187848.A1QO_04175"/>
<dbReference type="OrthoDB" id="6626358at2"/>
<gene>
    <name evidence="5" type="ORF">A1QO_04175</name>
</gene>
<dbReference type="EMBL" id="AJYQ02000020">
    <property type="protein sequence ID" value="OEE37309.1"/>
    <property type="molecule type" value="Genomic_DNA"/>
</dbReference>
<keyword evidence="1" id="KW-0489">Methyltransferase</keyword>
<sequence length="505" mass="57260">MINASVHIPDDFMSKKLKITNYPCGKRKIQISSNWLPLYLFEKGTKVIEKIMDNDEGITVSLASKEPLVHKPKQIYQREYKKRTNKPFEELYEISAKSLLDKVIPKNCEFVHVIFTMGKLFVRPWVNALAKRIAQVVKSKRPFSCFAVCSSGIDAYAAYERGFEINSLLDARPKEKRDGDADLSETGVLTAIANLPIKQVYNEDINTIDAGFVKRTATPSTVFTVSLQCNDVSHMKPKEKKEKALVDLSSSIDMAYDGLRLIESVQPPVVVLEQVRSFLSSDLYKMWELRLAKWGYTVYTKTMMGIEHGSHTPRARCFSVATSLPSAFSFPEIEEQEKTSFWDRVIAKHIPFMRDVSHSKSLQDGLKCGRLRIINSQSTHSPTPLKSQPQMAKDSLIVVDDDGRFLWPTNQLLRELMSIPTEFDQNITGATIETNVIGQAVDFKVYSQLMQSVKNHIQDFLDMKNPLAKQLINHKSPLVNKPAANMCTQSIPFNPLTQEDQLALF</sequence>
<evidence type="ECO:0000313" key="5">
    <source>
        <dbReference type="EMBL" id="OEE37309.1"/>
    </source>
</evidence>
<keyword evidence="2" id="KW-0808">Transferase</keyword>
<dbReference type="Gene3D" id="3.40.50.150">
    <property type="entry name" value="Vaccinia Virus protein VP39"/>
    <property type="match status" value="1"/>
</dbReference>
<dbReference type="InterPro" id="IPR029063">
    <property type="entry name" value="SAM-dependent_MTases_sf"/>
</dbReference>
<keyword evidence="3" id="KW-0680">Restriction system</keyword>
<dbReference type="RefSeq" id="WP_017041789.1">
    <property type="nucleotide sequence ID" value="NZ_AJYQ02000020.1"/>
</dbReference>
<evidence type="ECO:0000256" key="2">
    <source>
        <dbReference type="ARBA" id="ARBA00022679"/>
    </source>
</evidence>
<dbReference type="Proteomes" id="UP000094741">
    <property type="component" value="Unassembled WGS sequence"/>
</dbReference>